<dbReference type="VEuPathDB" id="CryptoDB:Cvel_14332"/>
<dbReference type="SUPFAM" id="SSF53474">
    <property type="entry name" value="alpha/beta-Hydrolases"/>
    <property type="match status" value="1"/>
</dbReference>
<dbReference type="PANTHER" id="PTHR45856">
    <property type="entry name" value="ALPHA/BETA-HYDROLASES SUPERFAMILY PROTEIN"/>
    <property type="match status" value="1"/>
</dbReference>
<dbReference type="Gene3D" id="2.60.120.740">
    <property type="match status" value="1"/>
</dbReference>
<dbReference type="GO" id="GO:0030246">
    <property type="term" value="F:carbohydrate binding"/>
    <property type="evidence" value="ECO:0007669"/>
    <property type="project" value="InterPro"/>
</dbReference>
<evidence type="ECO:0000313" key="4">
    <source>
        <dbReference type="EMBL" id="CEM04542.1"/>
    </source>
</evidence>
<dbReference type="InterPro" id="IPR000922">
    <property type="entry name" value="Lectin_gal-bd_dom"/>
</dbReference>
<feature type="signal peptide" evidence="2">
    <location>
        <begin position="1"/>
        <end position="19"/>
    </location>
</feature>
<reference evidence="4" key="1">
    <citation type="submission" date="2014-11" db="EMBL/GenBank/DDBJ databases">
        <authorList>
            <person name="Otto D Thomas"/>
            <person name="Naeem Raeece"/>
        </authorList>
    </citation>
    <scope>NUCLEOTIDE SEQUENCE</scope>
</reference>
<dbReference type="EMBL" id="CDMZ01000016">
    <property type="protein sequence ID" value="CEM04542.1"/>
    <property type="molecule type" value="Genomic_DNA"/>
</dbReference>
<dbReference type="CDD" id="cd22842">
    <property type="entry name" value="Gal_Rha_Lectin_BGal"/>
    <property type="match status" value="1"/>
</dbReference>
<gene>
    <name evidence="4" type="ORF">Cvel_14332</name>
</gene>
<evidence type="ECO:0000259" key="3">
    <source>
        <dbReference type="PROSITE" id="PS50228"/>
    </source>
</evidence>
<dbReference type="InterPro" id="IPR029058">
    <property type="entry name" value="AB_hydrolase_fold"/>
</dbReference>
<dbReference type="PROSITE" id="PS50228">
    <property type="entry name" value="SUEL_LECTIN"/>
    <property type="match status" value="1"/>
</dbReference>
<feature type="compositionally biased region" description="Basic and acidic residues" evidence="1">
    <location>
        <begin position="419"/>
        <end position="432"/>
    </location>
</feature>
<dbReference type="InterPro" id="IPR043159">
    <property type="entry name" value="Lectin_gal-bd_sf"/>
</dbReference>
<evidence type="ECO:0000256" key="2">
    <source>
        <dbReference type="SAM" id="SignalP"/>
    </source>
</evidence>
<dbReference type="InterPro" id="IPR051218">
    <property type="entry name" value="Sec_MonoDiacylglyc_Lipase"/>
</dbReference>
<feature type="compositionally biased region" description="Basic and acidic residues" evidence="1">
    <location>
        <begin position="456"/>
        <end position="472"/>
    </location>
</feature>
<name>A0A0G4EZI6_9ALVE</name>
<dbReference type="Gene3D" id="3.40.50.1820">
    <property type="entry name" value="alpha/beta hydrolase"/>
    <property type="match status" value="1"/>
</dbReference>
<evidence type="ECO:0000256" key="1">
    <source>
        <dbReference type="SAM" id="MobiDB-lite"/>
    </source>
</evidence>
<dbReference type="GO" id="GO:0006629">
    <property type="term" value="P:lipid metabolic process"/>
    <property type="evidence" value="ECO:0007669"/>
    <property type="project" value="InterPro"/>
</dbReference>
<proteinExistence type="predicted"/>
<accession>A0A0G4EZI6</accession>
<feature type="domain" description="SUEL-type lectin" evidence="3">
    <location>
        <begin position="50"/>
        <end position="154"/>
    </location>
</feature>
<feature type="chain" id="PRO_5005188065" description="SUEL-type lectin domain-containing protein" evidence="2">
    <location>
        <begin position="20"/>
        <end position="621"/>
    </location>
</feature>
<dbReference type="AlphaFoldDB" id="A0A0G4EZI6"/>
<organism evidence="4">
    <name type="scientific">Chromera velia CCMP2878</name>
    <dbReference type="NCBI Taxonomy" id="1169474"/>
    <lineage>
        <taxon>Eukaryota</taxon>
        <taxon>Sar</taxon>
        <taxon>Alveolata</taxon>
        <taxon>Colpodellida</taxon>
        <taxon>Chromeraceae</taxon>
        <taxon>Chromera</taxon>
    </lineage>
</organism>
<dbReference type="PANTHER" id="PTHR45856:SF24">
    <property type="entry name" value="FUNGAL LIPASE-LIKE DOMAIN-CONTAINING PROTEIN"/>
    <property type="match status" value="1"/>
</dbReference>
<keyword evidence="2" id="KW-0732">Signal</keyword>
<sequence length="621" mass="66743">MGSLVFAVFVSLLLPPTSSLFSSASSAQPQLSEGCISALPSTSFPAEFVLECQDGRVITAVSFASYGKPSGDCTDPQSEFVSVQSGPSQSMQMAADRNAGWLVDSWCYGRRKCEISEKTIREYVSKNVSNVADLIFGDPAPLTSKWLTVKVNCGRLPDPSPPVPESQRLWSADPRLNPLNFNSTLDSIAALYDVLENCTAPESILSRFEALQLDVWPTAHKAHEASETGMLRWVSLWALQTLGGADVFGLSSAWFGLIAPLRAPFNDTHLMTFRGTMSVRDVVYDADITFEPLSRLLPNVEAVGDAAVHRGLLELYMCQRSTVLASFRDLSRGRGDGKGGKQGQGQQRLIITGHSAGCGLALFSLLDLLWGSAFEGMGGGDEGDWLSLHSLYVYGCPRLGNVAFVNFFRSSLETRLHVRHGKVEGQKGKERGGGSSSSSLSAAVDAPLSRGGRGGRAREKKGMEYMRRKEGEAPPPSVSIKQGKKKKAATVLSAEPSVDSLESGDLPSAGAGREGETSDSVSFSGSSSRSCRFPVYIVTNHADAITASPILQPRADKYAATCLGSESDPWDNPLAGEFVAGDAEVRAMTSQEFAVWAHHPQTYKRMGAERFFPSQAAVDDV</sequence>
<feature type="region of interest" description="Disordered" evidence="1">
    <location>
        <begin position="419"/>
        <end position="524"/>
    </location>
</feature>
<dbReference type="Pfam" id="PF01764">
    <property type="entry name" value="Lipase_3"/>
    <property type="match status" value="1"/>
</dbReference>
<protein>
    <recommendedName>
        <fullName evidence="3">SUEL-type lectin domain-containing protein</fullName>
    </recommendedName>
</protein>
<dbReference type="InterPro" id="IPR002921">
    <property type="entry name" value="Fungal_lipase-type"/>
</dbReference>